<feature type="domain" description="ShKT" evidence="11">
    <location>
        <begin position="256"/>
        <end position="290"/>
    </location>
</feature>
<dbReference type="InterPro" id="IPR034035">
    <property type="entry name" value="Astacin-like_dom"/>
</dbReference>
<reference evidence="13" key="1">
    <citation type="journal article" date="2021" name="Sci. Adv.">
        <title>The American lobster genome reveals insights on longevity, neural, and immune adaptations.</title>
        <authorList>
            <person name="Polinski J.M."/>
            <person name="Zimin A.V."/>
            <person name="Clark K.F."/>
            <person name="Kohn A.B."/>
            <person name="Sadowski N."/>
            <person name="Timp W."/>
            <person name="Ptitsyn A."/>
            <person name="Khanna P."/>
            <person name="Romanova D.Y."/>
            <person name="Williams P."/>
            <person name="Greenwood S.J."/>
            <person name="Moroz L.L."/>
            <person name="Walt D.R."/>
            <person name="Bodnar A.G."/>
        </authorList>
    </citation>
    <scope>NUCLEOTIDE SEQUENCE</scope>
    <source>
        <strain evidence="13">GMGI-L3</strain>
    </source>
</reference>
<evidence type="ECO:0000256" key="9">
    <source>
        <dbReference type="PROSITE-ProRule" id="PRU01211"/>
    </source>
</evidence>
<dbReference type="PROSITE" id="PS51864">
    <property type="entry name" value="ASTACIN"/>
    <property type="match status" value="1"/>
</dbReference>
<dbReference type="GO" id="GO:0004222">
    <property type="term" value="F:metalloendopeptidase activity"/>
    <property type="evidence" value="ECO:0007669"/>
    <property type="project" value="UniProtKB-UniRule"/>
</dbReference>
<dbReference type="InterPro" id="IPR003582">
    <property type="entry name" value="ShKT_dom"/>
</dbReference>
<dbReference type="PRINTS" id="PR00480">
    <property type="entry name" value="ASTACIN"/>
</dbReference>
<keyword evidence="6 9" id="KW-0482">Metalloprotease</keyword>
<dbReference type="AlphaFoldDB" id="A0A8J5MWE8"/>
<dbReference type="Proteomes" id="UP000747542">
    <property type="component" value="Unassembled WGS sequence"/>
</dbReference>
<comment type="cofactor">
    <cofactor evidence="9 10">
        <name>Zn(2+)</name>
        <dbReference type="ChEBI" id="CHEBI:29105"/>
    </cofactor>
    <text evidence="9 10">Binds 1 zinc ion per subunit.</text>
</comment>
<feature type="active site" evidence="9">
    <location>
        <position position="70"/>
    </location>
</feature>
<dbReference type="Gene3D" id="1.10.10.1940">
    <property type="match status" value="1"/>
</dbReference>
<evidence type="ECO:0000256" key="7">
    <source>
        <dbReference type="ARBA" id="ARBA00023145"/>
    </source>
</evidence>
<evidence type="ECO:0000256" key="4">
    <source>
        <dbReference type="ARBA" id="ARBA00022801"/>
    </source>
</evidence>
<sequence length="334" mass="36671">KAGRAAIAAGIVQFHRSSCVKFIPYQQGTHTDYIFFIASSTCSSSVGRQGKKQLVRLSKACLSPGVVAHELMHVLGFWHEQARADRDNHVTIVWDNIPNDKRQNFARRTTLTAQDFGAPYDYGSVMHYSWNHFAKDPTSPTIITKQPGAIIGQREAPSPTDIFKVNALYSCAAAINNPGLPVGQPKPNLFVAQPPPLLTTDQPPPPLLVITSTPGDKCEDVASVCKVWAAGGQCTVNPSWMNNNCPRACGRCGATCKNNSPYCGYWAGTGQCFINPRYMLIQCPQSCTSCNLPPDINLSCLDKLPFCDYWTKKGECQINPKYMLKNCKSSCKQC</sequence>
<dbReference type="SMART" id="SM00235">
    <property type="entry name" value="ZnMc"/>
    <property type="match status" value="1"/>
</dbReference>
<dbReference type="InterPro" id="IPR006026">
    <property type="entry name" value="Peptidase_Metallo"/>
</dbReference>
<dbReference type="Pfam" id="PF01549">
    <property type="entry name" value="ShK"/>
    <property type="match status" value="3"/>
</dbReference>
<feature type="binding site" evidence="9">
    <location>
        <position position="73"/>
    </location>
    <ligand>
        <name>Zn(2+)</name>
        <dbReference type="ChEBI" id="CHEBI:29105"/>
        <note>catalytic</note>
    </ligand>
</feature>
<feature type="disulfide bond" evidence="8">
    <location>
        <begin position="300"/>
        <end position="334"/>
    </location>
</feature>
<gene>
    <name evidence="13" type="primary">nas-15-L1</name>
    <name evidence="13" type="ORF">Hamer_G010997</name>
</gene>
<keyword evidence="8" id="KW-1015">Disulfide bond</keyword>
<dbReference type="EMBL" id="JAHLQT010022636">
    <property type="protein sequence ID" value="KAG7166176.1"/>
    <property type="molecule type" value="Genomic_DNA"/>
</dbReference>
<comment type="caution">
    <text evidence="13">The sequence shown here is derived from an EMBL/GenBank/DDBJ whole genome shotgun (WGS) entry which is preliminary data.</text>
</comment>
<evidence type="ECO:0000313" key="14">
    <source>
        <dbReference type="Proteomes" id="UP000747542"/>
    </source>
</evidence>
<dbReference type="CDD" id="cd04280">
    <property type="entry name" value="ZnMc_astacin_like"/>
    <property type="match status" value="1"/>
</dbReference>
<name>A0A8J5MWE8_HOMAM</name>
<dbReference type="InterPro" id="IPR001506">
    <property type="entry name" value="Peptidase_M12A"/>
</dbReference>
<dbReference type="PROSITE" id="PS51670">
    <property type="entry name" value="SHKT"/>
    <property type="match status" value="3"/>
</dbReference>
<accession>A0A8J5MWE8</accession>
<dbReference type="PANTHER" id="PTHR10127:SF780">
    <property type="entry name" value="METALLOENDOPEPTIDASE"/>
    <property type="match status" value="1"/>
</dbReference>
<keyword evidence="4 9" id="KW-0378">Hydrolase</keyword>
<evidence type="ECO:0000259" key="12">
    <source>
        <dbReference type="PROSITE" id="PS51864"/>
    </source>
</evidence>
<feature type="domain" description="ShKT" evidence="11">
    <location>
        <begin position="300"/>
        <end position="334"/>
    </location>
</feature>
<feature type="binding site" evidence="9">
    <location>
        <position position="79"/>
    </location>
    <ligand>
        <name>Zn(2+)</name>
        <dbReference type="ChEBI" id="CHEBI:29105"/>
        <note>catalytic</note>
    </ligand>
</feature>
<keyword evidence="5 9" id="KW-0862">Zinc</keyword>
<proteinExistence type="predicted"/>
<dbReference type="Pfam" id="PF01400">
    <property type="entry name" value="Astacin"/>
    <property type="match status" value="1"/>
</dbReference>
<keyword evidence="7" id="KW-0865">Zymogen</keyword>
<keyword evidence="2 9" id="KW-0645">Protease</keyword>
<evidence type="ECO:0000313" key="13">
    <source>
        <dbReference type="EMBL" id="KAG7166176.1"/>
    </source>
</evidence>
<keyword evidence="14" id="KW-1185">Reference proteome</keyword>
<dbReference type="SMART" id="SM00254">
    <property type="entry name" value="ShKT"/>
    <property type="match status" value="3"/>
</dbReference>
<feature type="binding site" evidence="9">
    <location>
        <position position="69"/>
    </location>
    <ligand>
        <name>Zn(2+)</name>
        <dbReference type="ChEBI" id="CHEBI:29105"/>
        <note>catalytic</note>
    </ligand>
</feature>
<evidence type="ECO:0000256" key="6">
    <source>
        <dbReference type="ARBA" id="ARBA00023049"/>
    </source>
</evidence>
<evidence type="ECO:0000256" key="10">
    <source>
        <dbReference type="RuleBase" id="RU361183"/>
    </source>
</evidence>
<keyword evidence="3 9" id="KW-0479">Metal-binding</keyword>
<dbReference type="GO" id="GO:0006508">
    <property type="term" value="P:proteolysis"/>
    <property type="evidence" value="ECO:0007669"/>
    <property type="project" value="UniProtKB-KW"/>
</dbReference>
<dbReference type="Gene3D" id="3.40.390.10">
    <property type="entry name" value="Collagenase (Catalytic Domain)"/>
    <property type="match status" value="1"/>
</dbReference>
<protein>
    <recommendedName>
        <fullName evidence="10">Metalloendopeptidase</fullName>
        <ecNumber evidence="10">3.4.24.-</ecNumber>
    </recommendedName>
</protein>
<comment type="function">
    <text evidence="1">Metalloprotease.</text>
</comment>
<evidence type="ECO:0000259" key="11">
    <source>
        <dbReference type="PROSITE" id="PS51670"/>
    </source>
</evidence>
<dbReference type="EC" id="3.4.24.-" evidence="10"/>
<evidence type="ECO:0000256" key="2">
    <source>
        <dbReference type="ARBA" id="ARBA00022670"/>
    </source>
</evidence>
<comment type="caution">
    <text evidence="8">Lacks conserved residue(s) required for the propagation of feature annotation.</text>
</comment>
<dbReference type="GO" id="GO:0008270">
    <property type="term" value="F:zinc ion binding"/>
    <property type="evidence" value="ECO:0007669"/>
    <property type="project" value="UniProtKB-UniRule"/>
</dbReference>
<feature type="non-terminal residue" evidence="13">
    <location>
        <position position="1"/>
    </location>
</feature>
<feature type="disulfide bond" evidence="8">
    <location>
        <begin position="218"/>
        <end position="252"/>
    </location>
</feature>
<evidence type="ECO:0000256" key="5">
    <source>
        <dbReference type="ARBA" id="ARBA00022833"/>
    </source>
</evidence>
<evidence type="ECO:0000256" key="3">
    <source>
        <dbReference type="ARBA" id="ARBA00022723"/>
    </source>
</evidence>
<organism evidence="13 14">
    <name type="scientific">Homarus americanus</name>
    <name type="common">American lobster</name>
    <dbReference type="NCBI Taxonomy" id="6706"/>
    <lineage>
        <taxon>Eukaryota</taxon>
        <taxon>Metazoa</taxon>
        <taxon>Ecdysozoa</taxon>
        <taxon>Arthropoda</taxon>
        <taxon>Crustacea</taxon>
        <taxon>Multicrustacea</taxon>
        <taxon>Malacostraca</taxon>
        <taxon>Eumalacostraca</taxon>
        <taxon>Eucarida</taxon>
        <taxon>Decapoda</taxon>
        <taxon>Pleocyemata</taxon>
        <taxon>Astacidea</taxon>
        <taxon>Nephropoidea</taxon>
        <taxon>Nephropidae</taxon>
        <taxon>Homarus</taxon>
    </lineage>
</organism>
<feature type="disulfide bond" evidence="8">
    <location>
        <begin position="256"/>
        <end position="290"/>
    </location>
</feature>
<evidence type="ECO:0000256" key="8">
    <source>
        <dbReference type="PROSITE-ProRule" id="PRU01005"/>
    </source>
</evidence>
<feature type="domain" description="ShKT" evidence="11">
    <location>
        <begin position="218"/>
        <end position="252"/>
    </location>
</feature>
<evidence type="ECO:0000256" key="1">
    <source>
        <dbReference type="ARBA" id="ARBA00002657"/>
    </source>
</evidence>
<dbReference type="InterPro" id="IPR024079">
    <property type="entry name" value="MetalloPept_cat_dom_sf"/>
</dbReference>
<feature type="domain" description="Peptidase M12A" evidence="12">
    <location>
        <begin position="1"/>
        <end position="172"/>
    </location>
</feature>
<dbReference type="PANTHER" id="PTHR10127">
    <property type="entry name" value="DISCOIDIN, CUB, EGF, LAMININ , AND ZINC METALLOPROTEASE DOMAIN CONTAINING"/>
    <property type="match status" value="1"/>
</dbReference>
<dbReference type="SUPFAM" id="SSF55486">
    <property type="entry name" value="Metalloproteases ('zincins'), catalytic domain"/>
    <property type="match status" value="1"/>
</dbReference>